<dbReference type="Gene3D" id="3.40.50.620">
    <property type="entry name" value="HUPs"/>
    <property type="match status" value="1"/>
</dbReference>
<dbReference type="SUPFAM" id="SSF52374">
    <property type="entry name" value="Nucleotidylyl transferase"/>
    <property type="match status" value="1"/>
</dbReference>
<keyword evidence="2 14" id="KW-0436">Ligase</keyword>
<evidence type="ECO:0000256" key="3">
    <source>
        <dbReference type="ARBA" id="ARBA00022741"/>
    </source>
</evidence>
<keyword evidence="10" id="KW-1133">Transmembrane helix</keyword>
<dbReference type="SUPFAM" id="SSF47323">
    <property type="entry name" value="Anticodon-binding domain of a subclass of class I aminoacyl-tRNA synthetases"/>
    <property type="match status" value="1"/>
</dbReference>
<evidence type="ECO:0000259" key="13">
    <source>
        <dbReference type="Pfam" id="PF10458"/>
    </source>
</evidence>
<protein>
    <recommendedName>
        <fullName evidence="1">valine--tRNA ligase</fullName>
        <ecNumber evidence="1">6.1.1.9</ecNumber>
    </recommendedName>
    <alternativeName>
        <fullName evidence="8">Valyl-tRNA synthetase</fullName>
    </alternativeName>
</protein>
<dbReference type="InterPro" id="IPR033705">
    <property type="entry name" value="Anticodon_Ia_Val"/>
</dbReference>
<dbReference type="PANTHER" id="PTHR11946:SF93">
    <property type="entry name" value="VALINE--TRNA LIGASE, CHLOROPLASTIC_MITOCHONDRIAL 2"/>
    <property type="match status" value="1"/>
</dbReference>
<dbReference type="Gene3D" id="1.10.287.380">
    <property type="entry name" value="Valyl-tRNA synthetase, C-terminal domain"/>
    <property type="match status" value="1"/>
</dbReference>
<evidence type="ECO:0000313" key="14">
    <source>
        <dbReference type="EMBL" id="VAW34311.1"/>
    </source>
</evidence>
<keyword evidence="10" id="KW-0472">Membrane</keyword>
<dbReference type="FunFam" id="1.10.730.10:FF:000014">
    <property type="entry name" value="Valine--tRNA ligase"/>
    <property type="match status" value="1"/>
</dbReference>
<feature type="transmembrane region" description="Helical" evidence="10">
    <location>
        <begin position="61"/>
        <end position="80"/>
    </location>
</feature>
<sequence>PAWTCDACGEMVVAEIDPDTCPKCGSGSLTRESDVLDTWFSSALWPFSTLGWPDKTRELEVFYPTSVLITSFDILFFWVARMIMMGLHFMEEVPFHDVYLHALVRDKFGKKMSKSTGNVIDPLVMIDKYGTDAFRFTLTAFAAQGREIRMDEERIEGYRHFINKLWNAARFAQMHIKDCDPAITAVADDPAGLDLPHRWILSRTNTAILAGRRALDGYNFNEVAANIYQFTWHEFCDWYLEWIKADLYGEDETARDQARGVLLAVLENILKLLHPITPFVTEEIWSVLPGERTTIMTEPFPAEVPAWHDEAAETDMELLMGLISGIRAIRSEAELHPTALIETTLLCADAAERALIEQFAGAIRAMTRTDTLHILAAGTVPDDAGHCLVQNIEVFVPLRGLIDAGGELAKLERGRVKLAKKLQQVSAKLGNEKFLRNAPAEVVGKERGKEAELLARLEKNAESSARMKKLL</sequence>
<dbReference type="InterPro" id="IPR037118">
    <property type="entry name" value="Val-tRNA_synth_C_sf"/>
</dbReference>
<evidence type="ECO:0000256" key="1">
    <source>
        <dbReference type="ARBA" id="ARBA00013169"/>
    </source>
</evidence>
<dbReference type="Pfam" id="PF10458">
    <property type="entry name" value="Val_tRNA-synt_C"/>
    <property type="match status" value="1"/>
</dbReference>
<keyword evidence="4" id="KW-0067">ATP-binding</keyword>
<dbReference type="EMBL" id="UOEY01000005">
    <property type="protein sequence ID" value="VAW34311.1"/>
    <property type="molecule type" value="Genomic_DNA"/>
</dbReference>
<feature type="non-terminal residue" evidence="14">
    <location>
        <position position="1"/>
    </location>
</feature>
<dbReference type="PRINTS" id="PR00986">
    <property type="entry name" value="TRNASYNTHVAL"/>
</dbReference>
<dbReference type="GO" id="GO:0004832">
    <property type="term" value="F:valine-tRNA ligase activity"/>
    <property type="evidence" value="ECO:0007669"/>
    <property type="project" value="UniProtKB-EC"/>
</dbReference>
<dbReference type="AlphaFoldDB" id="A0A3B0UT83"/>
<dbReference type="Gene3D" id="1.10.730.10">
    <property type="entry name" value="Isoleucyl-tRNA Synthetase, Domain 1"/>
    <property type="match status" value="1"/>
</dbReference>
<dbReference type="GO" id="GO:0006438">
    <property type="term" value="P:valyl-tRNA aminoacylation"/>
    <property type="evidence" value="ECO:0007669"/>
    <property type="project" value="InterPro"/>
</dbReference>
<dbReference type="InterPro" id="IPR019499">
    <property type="entry name" value="Val-tRNA_synth_tRNA-bd"/>
</dbReference>
<evidence type="ECO:0000256" key="7">
    <source>
        <dbReference type="ARBA" id="ARBA00023146"/>
    </source>
</evidence>
<keyword evidence="5" id="KW-0648">Protein biosynthesis</keyword>
<dbReference type="Pfam" id="PF08264">
    <property type="entry name" value="Anticodon_1"/>
    <property type="match status" value="1"/>
</dbReference>
<feature type="domain" description="Aminoacyl-tRNA synthetase class Ia" evidence="11">
    <location>
        <begin position="23"/>
        <end position="151"/>
    </location>
</feature>
<dbReference type="EC" id="6.1.1.9" evidence="1"/>
<evidence type="ECO:0000256" key="9">
    <source>
        <dbReference type="ARBA" id="ARBA00047552"/>
    </source>
</evidence>
<evidence type="ECO:0000256" key="5">
    <source>
        <dbReference type="ARBA" id="ARBA00022917"/>
    </source>
</evidence>
<feature type="domain" description="Valyl-tRNA synthetase tRNA-binding arm" evidence="13">
    <location>
        <begin position="407"/>
        <end position="463"/>
    </location>
</feature>
<name>A0A3B0UT83_9ZZZZ</name>
<dbReference type="InterPro" id="IPR010978">
    <property type="entry name" value="tRNA-bd_arm"/>
</dbReference>
<keyword evidence="3" id="KW-0547">Nucleotide-binding</keyword>
<dbReference type="InterPro" id="IPR002303">
    <property type="entry name" value="Valyl-tRNA_ligase"/>
</dbReference>
<evidence type="ECO:0000256" key="4">
    <source>
        <dbReference type="ARBA" id="ARBA00022840"/>
    </source>
</evidence>
<dbReference type="Pfam" id="PF00133">
    <property type="entry name" value="tRNA-synt_1"/>
    <property type="match status" value="1"/>
</dbReference>
<dbReference type="InterPro" id="IPR013155">
    <property type="entry name" value="M/V/L/I-tRNA-synth_anticd-bd"/>
</dbReference>
<keyword evidence="6" id="KW-0175">Coiled coil</keyword>
<dbReference type="SUPFAM" id="SSF46589">
    <property type="entry name" value="tRNA-binding arm"/>
    <property type="match status" value="1"/>
</dbReference>
<dbReference type="PANTHER" id="PTHR11946">
    <property type="entry name" value="VALYL-TRNA SYNTHETASES"/>
    <property type="match status" value="1"/>
</dbReference>
<dbReference type="GO" id="GO:0005829">
    <property type="term" value="C:cytosol"/>
    <property type="evidence" value="ECO:0007669"/>
    <property type="project" value="TreeGrafter"/>
</dbReference>
<evidence type="ECO:0000256" key="10">
    <source>
        <dbReference type="SAM" id="Phobius"/>
    </source>
</evidence>
<dbReference type="InterPro" id="IPR002300">
    <property type="entry name" value="aa-tRNA-synth_Ia"/>
</dbReference>
<gene>
    <name evidence="14" type="ORF">MNBD_DELTA04-1466</name>
</gene>
<keyword evidence="7 14" id="KW-0030">Aminoacyl-tRNA synthetase</keyword>
<feature type="domain" description="Methionyl/Valyl/Leucyl/Isoleucyl-tRNA synthetase anticodon-binding" evidence="12">
    <location>
        <begin position="198"/>
        <end position="339"/>
    </location>
</feature>
<comment type="catalytic activity">
    <reaction evidence="9">
        <text>tRNA(Val) + L-valine + ATP = L-valyl-tRNA(Val) + AMP + diphosphate</text>
        <dbReference type="Rhea" id="RHEA:10704"/>
        <dbReference type="Rhea" id="RHEA-COMP:9672"/>
        <dbReference type="Rhea" id="RHEA-COMP:9708"/>
        <dbReference type="ChEBI" id="CHEBI:30616"/>
        <dbReference type="ChEBI" id="CHEBI:33019"/>
        <dbReference type="ChEBI" id="CHEBI:57762"/>
        <dbReference type="ChEBI" id="CHEBI:78442"/>
        <dbReference type="ChEBI" id="CHEBI:78537"/>
        <dbReference type="ChEBI" id="CHEBI:456215"/>
        <dbReference type="EC" id="6.1.1.9"/>
    </reaction>
</comment>
<dbReference type="InterPro" id="IPR014729">
    <property type="entry name" value="Rossmann-like_a/b/a_fold"/>
</dbReference>
<evidence type="ECO:0000259" key="12">
    <source>
        <dbReference type="Pfam" id="PF08264"/>
    </source>
</evidence>
<keyword evidence="10" id="KW-0812">Transmembrane</keyword>
<dbReference type="GO" id="GO:0005524">
    <property type="term" value="F:ATP binding"/>
    <property type="evidence" value="ECO:0007669"/>
    <property type="project" value="UniProtKB-KW"/>
</dbReference>
<reference evidence="14" key="1">
    <citation type="submission" date="2018-06" db="EMBL/GenBank/DDBJ databases">
        <authorList>
            <person name="Zhirakovskaya E."/>
        </authorList>
    </citation>
    <scope>NUCLEOTIDE SEQUENCE</scope>
</reference>
<evidence type="ECO:0000256" key="8">
    <source>
        <dbReference type="ARBA" id="ARBA00029936"/>
    </source>
</evidence>
<evidence type="ECO:0000256" key="2">
    <source>
        <dbReference type="ARBA" id="ARBA00022598"/>
    </source>
</evidence>
<accession>A0A3B0UT83</accession>
<organism evidence="14">
    <name type="scientific">hydrothermal vent metagenome</name>
    <dbReference type="NCBI Taxonomy" id="652676"/>
    <lineage>
        <taxon>unclassified sequences</taxon>
        <taxon>metagenomes</taxon>
        <taxon>ecological metagenomes</taxon>
    </lineage>
</organism>
<dbReference type="CDD" id="cd07962">
    <property type="entry name" value="Anticodon_Ia_Val"/>
    <property type="match status" value="1"/>
</dbReference>
<proteinExistence type="predicted"/>
<dbReference type="InterPro" id="IPR009080">
    <property type="entry name" value="tRNAsynth_Ia_anticodon-bd"/>
</dbReference>
<evidence type="ECO:0000256" key="6">
    <source>
        <dbReference type="ARBA" id="ARBA00023054"/>
    </source>
</evidence>
<evidence type="ECO:0000259" key="11">
    <source>
        <dbReference type="Pfam" id="PF00133"/>
    </source>
</evidence>